<dbReference type="Gene3D" id="1.50.10.10">
    <property type="match status" value="1"/>
</dbReference>
<gene>
    <name evidence="3" type="ORF">EcCFBP13530_05470</name>
</gene>
<dbReference type="PANTHER" id="PTHR12654">
    <property type="entry name" value="BILE ACID BETA-GLUCOSIDASE-RELATED"/>
    <property type="match status" value="1"/>
</dbReference>
<dbReference type="InterPro" id="IPR052566">
    <property type="entry name" value="Non-lysos_glucosylceramidase"/>
</dbReference>
<name>A0AB38PB08_9ENTR</name>
<sequence>MHYQNEKTKEIRFPLGGIGCGNISLAGNGRLTDWEIYNHPDKGRHNGYTHFAIKAERAGELVDARVLHGDYQETLSGSYNVRERLRKQHTGYGTGPAVEALAGMPHFSRTVFEGEFPCATLQFSDPHFPADVQLLAFNPFIPGNEDDSSLPVAWFEWDVINTADEALDFTLCCSLHNDLADADTVNRYCAGRQYPTLQFGQQRVDPSHPCFGEMALSTDATDVSWQENWYRGSWFDSVSVFWHDFCRAPRLENRRYDRPAAFQDTSSLAAHFHLAAGERRRVRFLLSWYMPISYNYWRRWYDKATHELLRYEDWQGQPGWRNYYAVKFASASHVLDYVEHNAGRLKAQTLAFQQALHHSTLPAVVKEAVSANLAVLHAPTCLRLEDGSFYGWEGTLDDLGCCEGSCVHVWNYALALPWLFPRLSRSMRDLNQQYNLRESGSLRFRLALPLGSAPFDFRACVDGQFGEVINIYRDWLLCGDKNWLWQKWPAVCAMIRFAWDGNNEDRWDPLRQGLITGRQHHTLDMELFGPNPWLSGLYLAALAAGVQIATVLGQDKDAALWQSVLDNGRSQLSTLFNGEYYQQRIDLTDREILASYWQPAEITWNNDHGDVYDFYWDNESQQLKYQLGDGCHIDQLMGQWLAELCLLDDIFPPQEVGSALRAIEKYNFRRMRDHVNPCRIFALNDEQGVAICAWPTKAPRIPVPYAQETMTGFEYQTAAHMIAQGRVQAGLDIVSSIRARYDGYKRNPWNEFECGSHYARSLASFGLLLAWSGLRYSAPQRLLTLNPVESGEQQLFWTTGSAWGTADLCAQDVTLRVLYGELALQQLKVPVARPPVSCALNSLVLSHRYSDVDGITLDAIAMLAEGDVLHILC</sequence>
<dbReference type="Pfam" id="PF12215">
    <property type="entry name" value="Glyco_hydr_116N"/>
    <property type="match status" value="1"/>
</dbReference>
<evidence type="ECO:0000313" key="3">
    <source>
        <dbReference type="EMBL" id="TKK23597.1"/>
    </source>
</evidence>
<dbReference type="InterPro" id="IPR024462">
    <property type="entry name" value="GH116_N"/>
</dbReference>
<organism evidence="3 4">
    <name type="scientific">Enterobacter cancerogenus</name>
    <dbReference type="NCBI Taxonomy" id="69218"/>
    <lineage>
        <taxon>Bacteria</taxon>
        <taxon>Pseudomonadati</taxon>
        <taxon>Pseudomonadota</taxon>
        <taxon>Gammaproteobacteria</taxon>
        <taxon>Enterobacterales</taxon>
        <taxon>Enterobacteriaceae</taxon>
        <taxon>Enterobacter</taxon>
        <taxon>Enterobacter cloacae complex</taxon>
    </lineage>
</organism>
<accession>A0AB38PB08</accession>
<evidence type="ECO:0000259" key="2">
    <source>
        <dbReference type="Pfam" id="PF12215"/>
    </source>
</evidence>
<evidence type="ECO:0008006" key="5">
    <source>
        <dbReference type="Google" id="ProtNLM"/>
    </source>
</evidence>
<dbReference type="Pfam" id="PF04685">
    <property type="entry name" value="DUF608"/>
    <property type="match status" value="1"/>
</dbReference>
<dbReference type="InterPro" id="IPR006775">
    <property type="entry name" value="GH116_catalytic"/>
</dbReference>
<evidence type="ECO:0000313" key="4">
    <source>
        <dbReference type="Proteomes" id="UP000306327"/>
    </source>
</evidence>
<dbReference type="InterPro" id="IPR012341">
    <property type="entry name" value="6hp_glycosidase-like_sf"/>
</dbReference>
<reference evidence="3 4" key="1">
    <citation type="journal article" date="2019" name="Sci. Rep.">
        <title>Differences in resource use lead to coexistence of seed-transmitted microbial populations.</title>
        <authorList>
            <person name="Torres-Cortes G."/>
            <person name="Garcia B.J."/>
            <person name="Compant S."/>
            <person name="Rezki S."/>
            <person name="Jones P."/>
            <person name="Preveaux A."/>
            <person name="Briand M."/>
            <person name="Roulet A."/>
            <person name="Bouchez O."/>
            <person name="Jacobson D."/>
            <person name="Barret M."/>
        </authorList>
    </citation>
    <scope>NUCLEOTIDE SEQUENCE [LARGE SCALE GENOMIC DNA]</scope>
    <source>
        <strain evidence="3 4">CFBP13530</strain>
    </source>
</reference>
<protein>
    <recommendedName>
        <fullName evidence="5">Beta-glucosidase</fullName>
    </recommendedName>
</protein>
<feature type="domain" description="Glycosyl-hydrolase family 116 catalytic region" evidence="1">
    <location>
        <begin position="462"/>
        <end position="766"/>
    </location>
</feature>
<dbReference type="EMBL" id="QGAL01000001">
    <property type="protein sequence ID" value="TKK23597.1"/>
    <property type="molecule type" value="Genomic_DNA"/>
</dbReference>
<dbReference type="SUPFAM" id="SSF48208">
    <property type="entry name" value="Six-hairpin glycosidases"/>
    <property type="match status" value="1"/>
</dbReference>
<dbReference type="InterPro" id="IPR008928">
    <property type="entry name" value="6-hairpin_glycosidase_sf"/>
</dbReference>
<dbReference type="PANTHER" id="PTHR12654:SF0">
    <property type="entry name" value="NON-LYSOSOMAL GLUCOSYLCERAMIDASE"/>
    <property type="match status" value="1"/>
</dbReference>
<comment type="caution">
    <text evidence="3">The sequence shown here is derived from an EMBL/GenBank/DDBJ whole genome shotgun (WGS) entry which is preliminary data.</text>
</comment>
<dbReference type="AlphaFoldDB" id="A0AB38PB08"/>
<feature type="domain" description="Glycosyl-hydrolase family 116 N-terminal" evidence="2">
    <location>
        <begin position="13"/>
        <end position="340"/>
    </location>
</feature>
<proteinExistence type="predicted"/>
<dbReference type="Proteomes" id="UP000306327">
    <property type="component" value="Unassembled WGS sequence"/>
</dbReference>
<dbReference type="GO" id="GO:0004553">
    <property type="term" value="F:hydrolase activity, hydrolyzing O-glycosyl compounds"/>
    <property type="evidence" value="ECO:0007669"/>
    <property type="project" value="InterPro"/>
</dbReference>
<dbReference type="RefSeq" id="WP_137272076.1">
    <property type="nucleotide sequence ID" value="NZ_QGAL01000001.1"/>
</dbReference>
<evidence type="ECO:0000259" key="1">
    <source>
        <dbReference type="Pfam" id="PF04685"/>
    </source>
</evidence>
<dbReference type="GO" id="GO:0005975">
    <property type="term" value="P:carbohydrate metabolic process"/>
    <property type="evidence" value="ECO:0007669"/>
    <property type="project" value="InterPro"/>
</dbReference>